<dbReference type="AlphaFoldDB" id="A0A3M7PHB4"/>
<organism evidence="1 2">
    <name type="scientific">Brachionus plicatilis</name>
    <name type="common">Marine rotifer</name>
    <name type="synonym">Brachionus muelleri</name>
    <dbReference type="NCBI Taxonomy" id="10195"/>
    <lineage>
        <taxon>Eukaryota</taxon>
        <taxon>Metazoa</taxon>
        <taxon>Spiralia</taxon>
        <taxon>Gnathifera</taxon>
        <taxon>Rotifera</taxon>
        <taxon>Eurotatoria</taxon>
        <taxon>Monogononta</taxon>
        <taxon>Pseudotrocha</taxon>
        <taxon>Ploima</taxon>
        <taxon>Brachionidae</taxon>
        <taxon>Brachionus</taxon>
    </lineage>
</organism>
<keyword evidence="2" id="KW-1185">Reference proteome</keyword>
<dbReference type="EMBL" id="REGN01010778">
    <property type="protein sequence ID" value="RMZ98449.1"/>
    <property type="molecule type" value="Genomic_DNA"/>
</dbReference>
<name>A0A3M7PHB4_BRAPC</name>
<accession>A0A3M7PHB4</accession>
<protein>
    <submittedName>
        <fullName evidence="1">Uncharacterized protein</fullName>
    </submittedName>
</protein>
<sequence length="98" mass="11698">MAQLIRVLFTNAFCLNSENVEEAKVLKPEEGHLVETRRDKFNFYSKINTVFYFKSQNGFLTFYKLRFDKICINNSRNLVRQNNIWFFGMESQVVWNGT</sequence>
<comment type="caution">
    <text evidence="1">The sequence shown here is derived from an EMBL/GenBank/DDBJ whole genome shotgun (WGS) entry which is preliminary data.</text>
</comment>
<dbReference type="Proteomes" id="UP000276133">
    <property type="component" value="Unassembled WGS sequence"/>
</dbReference>
<evidence type="ECO:0000313" key="2">
    <source>
        <dbReference type="Proteomes" id="UP000276133"/>
    </source>
</evidence>
<proteinExistence type="predicted"/>
<gene>
    <name evidence="1" type="ORF">BpHYR1_053620</name>
</gene>
<evidence type="ECO:0000313" key="1">
    <source>
        <dbReference type="EMBL" id="RMZ98449.1"/>
    </source>
</evidence>
<reference evidence="1 2" key="1">
    <citation type="journal article" date="2018" name="Sci. Rep.">
        <title>Genomic signatures of local adaptation to the degree of environmental predictability in rotifers.</title>
        <authorList>
            <person name="Franch-Gras L."/>
            <person name="Hahn C."/>
            <person name="Garcia-Roger E.M."/>
            <person name="Carmona M.J."/>
            <person name="Serra M."/>
            <person name="Gomez A."/>
        </authorList>
    </citation>
    <scope>NUCLEOTIDE SEQUENCE [LARGE SCALE GENOMIC DNA]</scope>
    <source>
        <strain evidence="1">HYR1</strain>
    </source>
</reference>